<dbReference type="EMBL" id="JRHC01000011">
    <property type="protein sequence ID" value="KJF41625.1"/>
    <property type="molecule type" value="Genomic_DNA"/>
</dbReference>
<feature type="domain" description="2-oxoacid dehydrogenase acyltransferase catalytic" evidence="4">
    <location>
        <begin position="25"/>
        <end position="136"/>
    </location>
</feature>
<dbReference type="GO" id="GO:0016407">
    <property type="term" value="F:acetyltransferase activity"/>
    <property type="evidence" value="ECO:0007669"/>
    <property type="project" value="TreeGrafter"/>
</dbReference>
<evidence type="ECO:0000256" key="1">
    <source>
        <dbReference type="ARBA" id="ARBA00001938"/>
    </source>
</evidence>
<feature type="domain" description="2-oxoacid dehydrogenase acyltransferase catalytic" evidence="4">
    <location>
        <begin position="179"/>
        <end position="263"/>
    </location>
</feature>
<comment type="cofactor">
    <cofactor evidence="1">
        <name>(R)-lipoate</name>
        <dbReference type="ChEBI" id="CHEBI:83088"/>
    </cofactor>
</comment>
<dbReference type="InterPro" id="IPR023213">
    <property type="entry name" value="CAT-like_dom_sf"/>
</dbReference>
<dbReference type="Gene3D" id="3.30.559.10">
    <property type="entry name" value="Chloramphenicol acetyltransferase-like domain"/>
    <property type="match status" value="1"/>
</dbReference>
<dbReference type="InterPro" id="IPR050743">
    <property type="entry name" value="2-oxoacid_DH_E2_comp"/>
</dbReference>
<organism evidence="5 6">
    <name type="scientific">Draconibacterium sediminis</name>
    <dbReference type="NCBI Taxonomy" id="1544798"/>
    <lineage>
        <taxon>Bacteria</taxon>
        <taxon>Pseudomonadati</taxon>
        <taxon>Bacteroidota</taxon>
        <taxon>Bacteroidia</taxon>
        <taxon>Marinilabiliales</taxon>
        <taxon>Prolixibacteraceae</taxon>
        <taxon>Draconibacterium</taxon>
    </lineage>
</organism>
<keyword evidence="6" id="KW-1185">Reference proteome</keyword>
<accession>A0A0D8J3T2</accession>
<dbReference type="Pfam" id="PF00198">
    <property type="entry name" value="2-oxoacid_dh"/>
    <property type="match status" value="2"/>
</dbReference>
<evidence type="ECO:0000259" key="4">
    <source>
        <dbReference type="Pfam" id="PF00198"/>
    </source>
</evidence>
<dbReference type="OrthoDB" id="9805770at2"/>
<dbReference type="PANTHER" id="PTHR43178">
    <property type="entry name" value="DIHYDROLIPOAMIDE ACETYLTRANSFERASE COMPONENT OF PYRUVATE DEHYDROGENASE COMPLEX"/>
    <property type="match status" value="1"/>
</dbReference>
<dbReference type="RefSeq" id="WP_045033794.1">
    <property type="nucleotide sequence ID" value="NZ_JRHC01000011.1"/>
</dbReference>
<dbReference type="GO" id="GO:0031405">
    <property type="term" value="F:lipoic acid binding"/>
    <property type="evidence" value="ECO:0007669"/>
    <property type="project" value="TreeGrafter"/>
</dbReference>
<dbReference type="PANTHER" id="PTHR43178:SF5">
    <property type="entry name" value="LIPOAMIDE ACYLTRANSFERASE COMPONENT OF BRANCHED-CHAIN ALPHA-KETO ACID DEHYDROGENASE COMPLEX, MITOCHONDRIAL"/>
    <property type="match status" value="1"/>
</dbReference>
<keyword evidence="2" id="KW-0808">Transferase</keyword>
<proteinExistence type="predicted"/>
<sequence length="274" mass="30830">MEQIDYNSDWRKVASTIYKKPTDSKIYGMVELDVTDIEKYIAKKRKEGLKTTLTYIITLIIGRAIRNEVPELNTFVKGSKIAQRKQVDGVVSVLLAGGEMGSVKVENADQRTIQEVTDEIAEHIRQSRKGNERDEMQSKNMLARVPWPFRKWLFRLYRVLTIDWGISLPGIGLDSNSFGSYVVSNIGTVGLDTGYGSLLPSSNVSLVMILGSVQNKPAVVNGEIVSRRIMLLSATLDHRVVDGSHGGRLFRHIKYLLKNPHLLEEKPDENLAKF</sequence>
<comment type="caution">
    <text evidence="5">The sequence shown here is derived from an EMBL/GenBank/DDBJ whole genome shotgun (WGS) entry which is preliminary data.</text>
</comment>
<name>A0A0D8J3T2_9BACT</name>
<dbReference type="SUPFAM" id="SSF52777">
    <property type="entry name" value="CoA-dependent acyltransferases"/>
    <property type="match status" value="1"/>
</dbReference>
<dbReference type="Proteomes" id="UP000032544">
    <property type="component" value="Unassembled WGS sequence"/>
</dbReference>
<dbReference type="InterPro" id="IPR001078">
    <property type="entry name" value="2-oxoacid_DH_actylTfrase"/>
</dbReference>
<reference evidence="5 6" key="1">
    <citation type="submission" date="2014-09" db="EMBL/GenBank/DDBJ databases">
        <title>Draft Genome Sequence of Draconibacterium sp. JN14CK-3.</title>
        <authorList>
            <person name="Dong C."/>
            <person name="Lai Q."/>
            <person name="Shao Z."/>
        </authorList>
    </citation>
    <scope>NUCLEOTIDE SEQUENCE [LARGE SCALE GENOMIC DNA]</scope>
    <source>
        <strain evidence="5 6">JN14CK-3</strain>
    </source>
</reference>
<evidence type="ECO:0000256" key="3">
    <source>
        <dbReference type="ARBA" id="ARBA00023315"/>
    </source>
</evidence>
<evidence type="ECO:0000313" key="5">
    <source>
        <dbReference type="EMBL" id="KJF41625.1"/>
    </source>
</evidence>
<protein>
    <submittedName>
        <fullName evidence="5">Dehydrogenase</fullName>
    </submittedName>
</protein>
<evidence type="ECO:0000313" key="6">
    <source>
        <dbReference type="Proteomes" id="UP000032544"/>
    </source>
</evidence>
<keyword evidence="3" id="KW-0012">Acyltransferase</keyword>
<dbReference type="STRING" id="1544798.LH29_24290"/>
<dbReference type="AlphaFoldDB" id="A0A0D8J3T2"/>
<dbReference type="GO" id="GO:0005737">
    <property type="term" value="C:cytoplasm"/>
    <property type="evidence" value="ECO:0007669"/>
    <property type="project" value="TreeGrafter"/>
</dbReference>
<gene>
    <name evidence="5" type="ORF">LH29_24290</name>
</gene>
<evidence type="ECO:0000256" key="2">
    <source>
        <dbReference type="ARBA" id="ARBA00022679"/>
    </source>
</evidence>